<accession>A0ABX8R0S3</accession>
<evidence type="ECO:0000259" key="1">
    <source>
        <dbReference type="PROSITE" id="PS51819"/>
    </source>
</evidence>
<sequence>MTIRLDHIIVPATDKKTSAEFLAGVLGLEVGPQYGPFLPVRTGNGVTLDFMDSDDFRAQHCAFLVSDEEFDAIFARVRESGAHYYAHPDGSGPGEINTRDGGRGVYFDDPGGHAMEILTVPYGGGSQAAPPVDEHR</sequence>
<evidence type="ECO:0000313" key="3">
    <source>
        <dbReference type="Proteomes" id="UP001049518"/>
    </source>
</evidence>
<proteinExistence type="predicted"/>
<feature type="domain" description="VOC" evidence="1">
    <location>
        <begin position="4"/>
        <end position="120"/>
    </location>
</feature>
<dbReference type="Proteomes" id="UP001049518">
    <property type="component" value="Chromosome"/>
</dbReference>
<evidence type="ECO:0000313" key="2">
    <source>
        <dbReference type="EMBL" id="QXJ23307.1"/>
    </source>
</evidence>
<name>A0ABX8R0S3_9ACTN</name>
<dbReference type="Pfam" id="PF00903">
    <property type="entry name" value="Glyoxalase"/>
    <property type="match status" value="1"/>
</dbReference>
<dbReference type="InterPro" id="IPR004360">
    <property type="entry name" value="Glyas_Fos-R_dOase_dom"/>
</dbReference>
<keyword evidence="3" id="KW-1185">Reference proteome</keyword>
<dbReference type="CDD" id="cd08351">
    <property type="entry name" value="ChaP_like"/>
    <property type="match status" value="1"/>
</dbReference>
<dbReference type="SUPFAM" id="SSF54593">
    <property type="entry name" value="Glyoxalase/Bleomycin resistance protein/Dihydroxybiphenyl dioxygenase"/>
    <property type="match status" value="1"/>
</dbReference>
<gene>
    <name evidence="2" type="ORF">AGRA3207_004447</name>
</gene>
<dbReference type="InterPro" id="IPR029068">
    <property type="entry name" value="Glyas_Bleomycin-R_OHBP_Dase"/>
</dbReference>
<dbReference type="PROSITE" id="PS51819">
    <property type="entry name" value="VOC"/>
    <property type="match status" value="1"/>
</dbReference>
<reference evidence="2" key="1">
    <citation type="submission" date="2020-07" db="EMBL/GenBank/DDBJ databases">
        <authorList>
            <person name="Tarantini F.S."/>
            <person name="Hong K.W."/>
            <person name="Chan K.G."/>
        </authorList>
    </citation>
    <scope>NUCLEOTIDE SEQUENCE</scope>
    <source>
        <strain evidence="2">32-07</strain>
    </source>
</reference>
<protein>
    <submittedName>
        <fullName evidence="2">VOC family protein</fullName>
    </submittedName>
</protein>
<organism evidence="2 3">
    <name type="scientific">Actinomadura graeca</name>
    <dbReference type="NCBI Taxonomy" id="2750812"/>
    <lineage>
        <taxon>Bacteria</taxon>
        <taxon>Bacillati</taxon>
        <taxon>Actinomycetota</taxon>
        <taxon>Actinomycetes</taxon>
        <taxon>Streptosporangiales</taxon>
        <taxon>Thermomonosporaceae</taxon>
        <taxon>Actinomadura</taxon>
    </lineage>
</organism>
<dbReference type="Gene3D" id="3.10.180.10">
    <property type="entry name" value="2,3-Dihydroxybiphenyl 1,2-Dioxygenase, domain 1"/>
    <property type="match status" value="1"/>
</dbReference>
<dbReference type="EMBL" id="CP059572">
    <property type="protein sequence ID" value="QXJ23307.1"/>
    <property type="molecule type" value="Genomic_DNA"/>
</dbReference>
<dbReference type="RefSeq" id="WP_231328993.1">
    <property type="nucleotide sequence ID" value="NZ_CP059572.1"/>
</dbReference>
<dbReference type="InterPro" id="IPR037523">
    <property type="entry name" value="VOC_core"/>
</dbReference>